<dbReference type="RefSeq" id="WP_142080606.1">
    <property type="nucleotide sequence ID" value="NZ_VFPT01000001.1"/>
</dbReference>
<dbReference type="EMBL" id="VFPT01000001">
    <property type="protein sequence ID" value="TQM92969.1"/>
    <property type="molecule type" value="Genomic_DNA"/>
</dbReference>
<proteinExistence type="predicted"/>
<organism evidence="1 2">
    <name type="scientific">Roseinatronobacter monicus</name>
    <dbReference type="NCBI Taxonomy" id="393481"/>
    <lineage>
        <taxon>Bacteria</taxon>
        <taxon>Pseudomonadati</taxon>
        <taxon>Pseudomonadota</taxon>
        <taxon>Alphaproteobacteria</taxon>
        <taxon>Rhodobacterales</taxon>
        <taxon>Paracoccaceae</taxon>
        <taxon>Roseinatronobacter</taxon>
    </lineage>
</organism>
<dbReference type="Pfam" id="PF11150">
    <property type="entry name" value="DUF2927"/>
    <property type="match status" value="1"/>
</dbReference>
<dbReference type="InterPro" id="IPR021323">
    <property type="entry name" value="DUF2927"/>
</dbReference>
<accession>A0A543KD05</accession>
<dbReference type="PROSITE" id="PS51257">
    <property type="entry name" value="PROKAR_LIPOPROTEIN"/>
    <property type="match status" value="1"/>
</dbReference>
<gene>
    <name evidence="1" type="ORF">BD293_1592</name>
</gene>
<sequence>MRGVRPFALVLAVSACGAVPAPDTQDDLSVQSRAISSATLFGPPRPYAPARSNAQIAQDILELGFRLESGREIPQFSRFEGPVALRLTGQVPPLAEIETDRLIARLRSEAGLDVRRVSGAAQITIEFVPRAAMRRLVPAASCFVLPNVASWDEFRAAPRADHLDWAVIAERQKALVVAPADATVQEMRDCLHEEVAQALGPLNDLYRIGETVMNDDNFQTALTGFDMLVLRAWNHPDLQPGMTRAEVGARLPAILAQLNPRSGASRSLALDPIPTPRAWTDAIENSLAASNRRRSFAFAQAALRIALDQDWQDERLAFSLFLAARFAPPGQGEEALDALISAASIYSARPGGEVPRAHVELHLAAQALASGQYPIVLRLTENAMGPARRSENGALLSSLMLLRAQALERMGRVTEAETLRRDAMPFAIFGFGSERAADDRRDEIAALIRQ</sequence>
<evidence type="ECO:0000313" key="1">
    <source>
        <dbReference type="EMBL" id="TQM92969.1"/>
    </source>
</evidence>
<evidence type="ECO:0000313" key="2">
    <source>
        <dbReference type="Proteomes" id="UP000320582"/>
    </source>
</evidence>
<reference evidence="1 2" key="1">
    <citation type="submission" date="2019-06" db="EMBL/GenBank/DDBJ databases">
        <title>Genomic Encyclopedia of Archaeal and Bacterial Type Strains, Phase II (KMG-II): from individual species to whole genera.</title>
        <authorList>
            <person name="Goeker M."/>
        </authorList>
    </citation>
    <scope>NUCLEOTIDE SEQUENCE [LARGE SCALE GENOMIC DNA]</scope>
    <source>
        <strain evidence="1 2">DSM 18423</strain>
    </source>
</reference>
<dbReference type="OrthoDB" id="7823193at2"/>
<keyword evidence="2" id="KW-1185">Reference proteome</keyword>
<protein>
    <submittedName>
        <fullName evidence="1">DUF2927 family protein</fullName>
    </submittedName>
</protein>
<dbReference type="AlphaFoldDB" id="A0A543KD05"/>
<comment type="caution">
    <text evidence="1">The sequence shown here is derived from an EMBL/GenBank/DDBJ whole genome shotgun (WGS) entry which is preliminary data.</text>
</comment>
<name>A0A543KD05_9RHOB</name>
<dbReference type="Proteomes" id="UP000320582">
    <property type="component" value="Unassembled WGS sequence"/>
</dbReference>